<name>A0AAV2CRH1_9ROSI</name>
<evidence type="ECO:0000313" key="1">
    <source>
        <dbReference type="EMBL" id="CAL1358998.1"/>
    </source>
</evidence>
<proteinExistence type="predicted"/>
<sequence>MIDEGKKRSKQLRGEIKRYLSNCMSHDPDIQRSDSIKKGGLRKKHPSETVVKNLKGWHKDVHRKSRVFVRHMSSQMNRFLSDVEVEQGQLELMDQVFANSTIAGMLRR</sequence>
<protein>
    <submittedName>
        <fullName evidence="1">Uncharacterized protein</fullName>
    </submittedName>
</protein>
<keyword evidence="2" id="KW-1185">Reference proteome</keyword>
<dbReference type="EMBL" id="OZ034814">
    <property type="protein sequence ID" value="CAL1358998.1"/>
    <property type="molecule type" value="Genomic_DNA"/>
</dbReference>
<evidence type="ECO:0000313" key="2">
    <source>
        <dbReference type="Proteomes" id="UP001497516"/>
    </source>
</evidence>
<accession>A0AAV2CRH1</accession>
<gene>
    <name evidence="1" type="ORF">LTRI10_LOCUS6517</name>
</gene>
<organism evidence="1 2">
    <name type="scientific">Linum trigynum</name>
    <dbReference type="NCBI Taxonomy" id="586398"/>
    <lineage>
        <taxon>Eukaryota</taxon>
        <taxon>Viridiplantae</taxon>
        <taxon>Streptophyta</taxon>
        <taxon>Embryophyta</taxon>
        <taxon>Tracheophyta</taxon>
        <taxon>Spermatophyta</taxon>
        <taxon>Magnoliopsida</taxon>
        <taxon>eudicotyledons</taxon>
        <taxon>Gunneridae</taxon>
        <taxon>Pentapetalae</taxon>
        <taxon>rosids</taxon>
        <taxon>fabids</taxon>
        <taxon>Malpighiales</taxon>
        <taxon>Linaceae</taxon>
        <taxon>Linum</taxon>
    </lineage>
</organism>
<dbReference type="Proteomes" id="UP001497516">
    <property type="component" value="Chromosome 10"/>
</dbReference>
<reference evidence="1 2" key="1">
    <citation type="submission" date="2024-04" db="EMBL/GenBank/DDBJ databases">
        <authorList>
            <person name="Fracassetti M."/>
        </authorList>
    </citation>
    <scope>NUCLEOTIDE SEQUENCE [LARGE SCALE GENOMIC DNA]</scope>
</reference>
<dbReference type="AlphaFoldDB" id="A0AAV2CRH1"/>